<gene>
    <name evidence="1" type="ORF">N8T08_007789</name>
</gene>
<dbReference type="Proteomes" id="UP001177260">
    <property type="component" value="Unassembled WGS sequence"/>
</dbReference>
<organism evidence="1 2">
    <name type="scientific">Aspergillus melleus</name>
    <dbReference type="NCBI Taxonomy" id="138277"/>
    <lineage>
        <taxon>Eukaryota</taxon>
        <taxon>Fungi</taxon>
        <taxon>Dikarya</taxon>
        <taxon>Ascomycota</taxon>
        <taxon>Pezizomycotina</taxon>
        <taxon>Eurotiomycetes</taxon>
        <taxon>Eurotiomycetidae</taxon>
        <taxon>Eurotiales</taxon>
        <taxon>Aspergillaceae</taxon>
        <taxon>Aspergillus</taxon>
        <taxon>Aspergillus subgen. Circumdati</taxon>
    </lineage>
</organism>
<evidence type="ECO:0000313" key="1">
    <source>
        <dbReference type="EMBL" id="KAK1149111.1"/>
    </source>
</evidence>
<keyword evidence="2" id="KW-1185">Reference proteome</keyword>
<dbReference type="EMBL" id="JAOPJF010000005">
    <property type="protein sequence ID" value="KAK1149111.1"/>
    <property type="molecule type" value="Genomic_DNA"/>
</dbReference>
<accession>A0ACC3BEU3</accession>
<evidence type="ECO:0000313" key="2">
    <source>
        <dbReference type="Proteomes" id="UP001177260"/>
    </source>
</evidence>
<protein>
    <submittedName>
        <fullName evidence="1">Uncharacterized protein</fullName>
    </submittedName>
</protein>
<sequence>MKPFTYLYLVLGISATTTLAALGPDATPEEVAAAEAECGSLGVMRIDPAELPEGITMDDVRMCANHPLGPGASPALEPGPGAFAGFRRFLSSWGF</sequence>
<name>A0ACC3BEU3_9EURO</name>
<comment type="caution">
    <text evidence="1">The sequence shown here is derived from an EMBL/GenBank/DDBJ whole genome shotgun (WGS) entry which is preliminary data.</text>
</comment>
<reference evidence="1 2" key="1">
    <citation type="journal article" date="2023" name="ACS Omega">
        <title>Identification of the Neoaspergillic Acid Biosynthesis Gene Cluster by Establishing an In Vitro CRISPR-Ribonucleoprotein Genetic System in Aspergillus melleus.</title>
        <authorList>
            <person name="Yuan B."/>
            <person name="Grau M.F."/>
            <person name="Murata R.M."/>
            <person name="Torok T."/>
            <person name="Venkateswaran K."/>
            <person name="Stajich J.E."/>
            <person name="Wang C.C.C."/>
        </authorList>
    </citation>
    <scope>NUCLEOTIDE SEQUENCE [LARGE SCALE GENOMIC DNA]</scope>
    <source>
        <strain evidence="1 2">IMV 1140</strain>
    </source>
</reference>
<proteinExistence type="predicted"/>